<sequence>MLERAKNKRRERASVDVGKKKRPRKCQELGIRICFFCDKSDEEDNLYDFATFDVDINRVLDGAAIVHSLPTAGVSIFEDYGDKAFIPFLTNHLETANRVDIVWDTHIQDNMKKSTREKRGKGVRRKVSGQAKVPGN</sequence>
<comment type="caution">
    <text evidence="2">The sequence shown here is derived from an EMBL/GenBank/DDBJ whole genome shotgun (WGS) entry which is preliminary data.</text>
</comment>
<gene>
    <name evidence="2" type="ORF">Hamer_G012388</name>
</gene>
<feature type="region of interest" description="Disordered" evidence="1">
    <location>
        <begin position="112"/>
        <end position="136"/>
    </location>
</feature>
<organism evidence="2 3">
    <name type="scientific">Homarus americanus</name>
    <name type="common">American lobster</name>
    <dbReference type="NCBI Taxonomy" id="6706"/>
    <lineage>
        <taxon>Eukaryota</taxon>
        <taxon>Metazoa</taxon>
        <taxon>Ecdysozoa</taxon>
        <taxon>Arthropoda</taxon>
        <taxon>Crustacea</taxon>
        <taxon>Multicrustacea</taxon>
        <taxon>Malacostraca</taxon>
        <taxon>Eumalacostraca</taxon>
        <taxon>Eucarida</taxon>
        <taxon>Decapoda</taxon>
        <taxon>Pleocyemata</taxon>
        <taxon>Astacidea</taxon>
        <taxon>Nephropoidea</taxon>
        <taxon>Nephropidae</taxon>
        <taxon>Homarus</taxon>
    </lineage>
</organism>
<name>A0A8J5K596_HOMAM</name>
<evidence type="ECO:0000313" key="2">
    <source>
        <dbReference type="EMBL" id="KAG7170145.1"/>
    </source>
</evidence>
<evidence type="ECO:0000256" key="1">
    <source>
        <dbReference type="SAM" id="MobiDB-lite"/>
    </source>
</evidence>
<feature type="compositionally biased region" description="Basic residues" evidence="1">
    <location>
        <begin position="115"/>
        <end position="127"/>
    </location>
</feature>
<dbReference type="Proteomes" id="UP000747542">
    <property type="component" value="Unassembled WGS sequence"/>
</dbReference>
<dbReference type="AlphaFoldDB" id="A0A8J5K596"/>
<reference evidence="2" key="1">
    <citation type="journal article" date="2021" name="Sci. Adv.">
        <title>The American lobster genome reveals insights on longevity, neural, and immune adaptations.</title>
        <authorList>
            <person name="Polinski J.M."/>
            <person name="Zimin A.V."/>
            <person name="Clark K.F."/>
            <person name="Kohn A.B."/>
            <person name="Sadowski N."/>
            <person name="Timp W."/>
            <person name="Ptitsyn A."/>
            <person name="Khanna P."/>
            <person name="Romanova D.Y."/>
            <person name="Williams P."/>
            <person name="Greenwood S.J."/>
            <person name="Moroz L.L."/>
            <person name="Walt D.R."/>
            <person name="Bodnar A.G."/>
        </authorList>
    </citation>
    <scope>NUCLEOTIDE SEQUENCE</scope>
    <source>
        <strain evidence="2">GMGI-L3</strain>
    </source>
</reference>
<proteinExistence type="predicted"/>
<dbReference type="EMBL" id="JAHLQT010014894">
    <property type="protein sequence ID" value="KAG7170145.1"/>
    <property type="molecule type" value="Genomic_DNA"/>
</dbReference>
<accession>A0A8J5K596</accession>
<protein>
    <submittedName>
        <fullName evidence="2">Uncharacterized protein</fullName>
    </submittedName>
</protein>
<evidence type="ECO:0000313" key="3">
    <source>
        <dbReference type="Proteomes" id="UP000747542"/>
    </source>
</evidence>
<keyword evidence="3" id="KW-1185">Reference proteome</keyword>